<evidence type="ECO:0000259" key="3">
    <source>
        <dbReference type="PROSITE" id="PS51464"/>
    </source>
</evidence>
<protein>
    <recommendedName>
        <fullName evidence="3">SIS domain-containing protein</fullName>
    </recommendedName>
</protein>
<dbReference type="InterPro" id="IPR046348">
    <property type="entry name" value="SIS_dom_sf"/>
</dbReference>
<dbReference type="EMBL" id="BAAANY010000018">
    <property type="protein sequence ID" value="GAA1690537.1"/>
    <property type="molecule type" value="Genomic_DNA"/>
</dbReference>
<evidence type="ECO:0000256" key="1">
    <source>
        <dbReference type="ARBA" id="ARBA00022737"/>
    </source>
</evidence>
<name>A0ABN2HN14_9ACTN</name>
<dbReference type="InterPro" id="IPR035474">
    <property type="entry name" value="SIS_Kpsf"/>
</dbReference>
<keyword evidence="1" id="KW-0677">Repeat</keyword>
<dbReference type="SUPFAM" id="SSF53697">
    <property type="entry name" value="SIS domain"/>
    <property type="match status" value="1"/>
</dbReference>
<dbReference type="CDD" id="cd05014">
    <property type="entry name" value="SIS_Kpsf"/>
    <property type="match status" value="1"/>
</dbReference>
<dbReference type="NCBIfam" id="TIGR00393">
    <property type="entry name" value="kpsF"/>
    <property type="match status" value="1"/>
</dbReference>
<evidence type="ECO:0000256" key="2">
    <source>
        <dbReference type="ARBA" id="ARBA00023122"/>
    </source>
</evidence>
<dbReference type="Pfam" id="PF01380">
    <property type="entry name" value="SIS"/>
    <property type="match status" value="1"/>
</dbReference>
<feature type="domain" description="SIS" evidence="3">
    <location>
        <begin position="15"/>
        <end position="158"/>
    </location>
</feature>
<keyword evidence="5" id="KW-1185">Reference proteome</keyword>
<dbReference type="InterPro" id="IPR004800">
    <property type="entry name" value="KdsD/KpsF-type"/>
</dbReference>
<organism evidence="4 5">
    <name type="scientific">Fodinicola feengrottensis</name>
    <dbReference type="NCBI Taxonomy" id="435914"/>
    <lineage>
        <taxon>Bacteria</taxon>
        <taxon>Bacillati</taxon>
        <taxon>Actinomycetota</taxon>
        <taxon>Actinomycetes</taxon>
        <taxon>Mycobacteriales</taxon>
        <taxon>Fodinicola</taxon>
    </lineage>
</organism>
<dbReference type="PANTHER" id="PTHR42745">
    <property type="match status" value="1"/>
</dbReference>
<sequence>MAALEERLNGRFAAVVELIAGSAGRVVVTGLGKSGIIGRKIAATLASTGTPTFFVHAAEALHGDSGMVTPGDVVLALSASGETAEVCHFGQLVADRGIPLVAMTGRDDCTLNRLASHVLDVSVIREADPLNLAPTTSTTAALAMGDALAVALMVHREFTEEDFATFHPGGSLGQRLLGPGGIA</sequence>
<keyword evidence="2" id="KW-0129">CBS domain</keyword>
<dbReference type="InterPro" id="IPR001347">
    <property type="entry name" value="SIS_dom"/>
</dbReference>
<reference evidence="4 5" key="1">
    <citation type="journal article" date="2019" name="Int. J. Syst. Evol. Microbiol.">
        <title>The Global Catalogue of Microorganisms (GCM) 10K type strain sequencing project: providing services to taxonomists for standard genome sequencing and annotation.</title>
        <authorList>
            <consortium name="The Broad Institute Genomics Platform"/>
            <consortium name="The Broad Institute Genome Sequencing Center for Infectious Disease"/>
            <person name="Wu L."/>
            <person name="Ma J."/>
        </authorList>
    </citation>
    <scope>NUCLEOTIDE SEQUENCE [LARGE SCALE GENOMIC DNA]</scope>
    <source>
        <strain evidence="4 5">JCM 14718</strain>
    </source>
</reference>
<dbReference type="PROSITE" id="PS51464">
    <property type="entry name" value="SIS"/>
    <property type="match status" value="1"/>
</dbReference>
<evidence type="ECO:0000313" key="4">
    <source>
        <dbReference type="EMBL" id="GAA1690537.1"/>
    </source>
</evidence>
<gene>
    <name evidence="4" type="ORF">GCM10009765_45050</name>
</gene>
<accession>A0ABN2HN14</accession>
<dbReference type="PANTHER" id="PTHR42745:SF1">
    <property type="entry name" value="ARABINOSE 5-PHOSPHATE ISOMERASE KDSD"/>
    <property type="match status" value="1"/>
</dbReference>
<proteinExistence type="predicted"/>
<dbReference type="Gene3D" id="3.40.50.10490">
    <property type="entry name" value="Glucose-6-phosphate isomerase like protein, domain 1"/>
    <property type="match status" value="1"/>
</dbReference>
<evidence type="ECO:0000313" key="5">
    <source>
        <dbReference type="Proteomes" id="UP001500618"/>
    </source>
</evidence>
<comment type="caution">
    <text evidence="4">The sequence shown here is derived from an EMBL/GenBank/DDBJ whole genome shotgun (WGS) entry which is preliminary data.</text>
</comment>
<dbReference type="InterPro" id="IPR050986">
    <property type="entry name" value="GutQ/KpsF_isomerases"/>
</dbReference>
<dbReference type="Proteomes" id="UP001500618">
    <property type="component" value="Unassembled WGS sequence"/>
</dbReference>